<dbReference type="OrthoDB" id="2836917at2"/>
<name>A0A5S5AH19_9FIRM</name>
<evidence type="ECO:0000259" key="1">
    <source>
        <dbReference type="Pfam" id="PF26226"/>
    </source>
</evidence>
<evidence type="ECO:0000313" key="2">
    <source>
        <dbReference type="EMBL" id="TYP49766.1"/>
    </source>
</evidence>
<dbReference type="AlphaFoldDB" id="A0A5S5AH19"/>
<reference evidence="2 3" key="1">
    <citation type="submission" date="2019-07" db="EMBL/GenBank/DDBJ databases">
        <title>Genomic Encyclopedia of Type Strains, Phase I: the one thousand microbial genomes (KMG-I) project.</title>
        <authorList>
            <person name="Kyrpides N."/>
        </authorList>
    </citation>
    <scope>NUCLEOTIDE SEQUENCE [LARGE SCALE GENOMIC DNA]</scope>
    <source>
        <strain evidence="2 3">DSM 16647</strain>
    </source>
</reference>
<feature type="domain" description="DUF8052" evidence="1">
    <location>
        <begin position="4"/>
        <end position="163"/>
    </location>
</feature>
<keyword evidence="3" id="KW-1185">Reference proteome</keyword>
<dbReference type="InterPro" id="IPR058365">
    <property type="entry name" value="DUF8052"/>
</dbReference>
<gene>
    <name evidence="2" type="ORF">LZ11_02140</name>
</gene>
<comment type="caution">
    <text evidence="2">The sequence shown here is derived from an EMBL/GenBank/DDBJ whole genome shotgun (WGS) entry which is preliminary data.</text>
</comment>
<organism evidence="2 3">
    <name type="scientific">Thermosediminibacter litoriperuensis</name>
    <dbReference type="NCBI Taxonomy" id="291989"/>
    <lineage>
        <taxon>Bacteria</taxon>
        <taxon>Bacillati</taxon>
        <taxon>Bacillota</taxon>
        <taxon>Clostridia</taxon>
        <taxon>Thermosediminibacterales</taxon>
        <taxon>Thermosediminibacteraceae</taxon>
        <taxon>Thermosediminibacter</taxon>
    </lineage>
</organism>
<proteinExistence type="predicted"/>
<sequence>MDSGKYLEMLSERLKPYFDLEREIIICGKKTDLFARCHVKHVRTFLTPKDVIDSYETNEYFVVKIFDGKLKEEDLFLFDTFLKDIMKIYVSPGDGHMCSIINGVMVLEEGLDGEVEKKVRNYSYEKSYFFSLKGWSRINLAVVDLKSGRIIPSRRGKKLEQLLMP</sequence>
<dbReference type="EMBL" id="VNHO01000030">
    <property type="protein sequence ID" value="TYP49766.1"/>
    <property type="molecule type" value="Genomic_DNA"/>
</dbReference>
<dbReference type="Proteomes" id="UP000322294">
    <property type="component" value="Unassembled WGS sequence"/>
</dbReference>
<evidence type="ECO:0000313" key="3">
    <source>
        <dbReference type="Proteomes" id="UP000322294"/>
    </source>
</evidence>
<protein>
    <recommendedName>
        <fullName evidence="1">DUF8052 domain-containing protein</fullName>
    </recommendedName>
</protein>
<dbReference type="Pfam" id="PF26226">
    <property type="entry name" value="DUF8052"/>
    <property type="match status" value="1"/>
</dbReference>
<accession>A0A5S5AH19</accession>
<dbReference type="RefSeq" id="WP_148867820.1">
    <property type="nucleotide sequence ID" value="NZ_VNHO01000030.1"/>
</dbReference>